<evidence type="ECO:0000313" key="1">
    <source>
        <dbReference type="EMBL" id="RUS28017.1"/>
    </source>
</evidence>
<organism evidence="1 2">
    <name type="scientific">Jimgerdemannia flammicorona</name>
    <dbReference type="NCBI Taxonomy" id="994334"/>
    <lineage>
        <taxon>Eukaryota</taxon>
        <taxon>Fungi</taxon>
        <taxon>Fungi incertae sedis</taxon>
        <taxon>Mucoromycota</taxon>
        <taxon>Mucoromycotina</taxon>
        <taxon>Endogonomycetes</taxon>
        <taxon>Endogonales</taxon>
        <taxon>Endogonaceae</taxon>
        <taxon>Jimgerdemannia</taxon>
    </lineage>
</organism>
<keyword evidence="2" id="KW-1185">Reference proteome</keyword>
<dbReference type="EMBL" id="RBNJ01007339">
    <property type="protein sequence ID" value="RUS28017.1"/>
    <property type="molecule type" value="Genomic_DNA"/>
</dbReference>
<name>A0A433QE31_9FUNG</name>
<comment type="caution">
    <text evidence="1">The sequence shown here is derived from an EMBL/GenBank/DDBJ whole genome shotgun (WGS) entry which is preliminary data.</text>
</comment>
<proteinExistence type="predicted"/>
<accession>A0A433QE31</accession>
<gene>
    <name evidence="1" type="ORF">BC938DRAFT_482457</name>
</gene>
<dbReference type="Proteomes" id="UP000274822">
    <property type="component" value="Unassembled WGS sequence"/>
</dbReference>
<evidence type="ECO:0000313" key="2">
    <source>
        <dbReference type="Proteomes" id="UP000274822"/>
    </source>
</evidence>
<protein>
    <submittedName>
        <fullName evidence="1">Uncharacterized protein</fullName>
    </submittedName>
</protein>
<dbReference type="AlphaFoldDB" id="A0A433QE31"/>
<reference evidence="1 2" key="1">
    <citation type="journal article" date="2018" name="New Phytol.">
        <title>Phylogenomics of Endogonaceae and evolution of mycorrhizas within Mucoromycota.</title>
        <authorList>
            <person name="Chang Y."/>
            <person name="Desiro A."/>
            <person name="Na H."/>
            <person name="Sandor L."/>
            <person name="Lipzen A."/>
            <person name="Clum A."/>
            <person name="Barry K."/>
            <person name="Grigoriev I.V."/>
            <person name="Martin F.M."/>
            <person name="Stajich J.E."/>
            <person name="Smith M.E."/>
            <person name="Bonito G."/>
            <person name="Spatafora J.W."/>
        </authorList>
    </citation>
    <scope>NUCLEOTIDE SEQUENCE [LARGE SCALE GENOMIC DNA]</scope>
    <source>
        <strain evidence="1 2">AD002</strain>
    </source>
</reference>
<sequence>MFSLLDSHSRHYFTRLTCSLYSFLPVSDINDAAPSRPIRLFIQSIHACRHSISINYPRSQISPVSLSIYPSIHPNYNL</sequence>